<evidence type="ECO:0000259" key="3">
    <source>
        <dbReference type="PROSITE" id="PS50048"/>
    </source>
</evidence>
<gene>
    <name evidence="4" type="ORF">BU23DRAFT_83631</name>
</gene>
<dbReference type="PROSITE" id="PS00463">
    <property type="entry name" value="ZN2_CY6_FUNGAL_1"/>
    <property type="match status" value="1"/>
</dbReference>
<dbReference type="InterPro" id="IPR050797">
    <property type="entry name" value="Carb_Metab_Trans_Reg"/>
</dbReference>
<evidence type="ECO:0000313" key="4">
    <source>
        <dbReference type="EMBL" id="KAF1964027.1"/>
    </source>
</evidence>
<dbReference type="InterPro" id="IPR036864">
    <property type="entry name" value="Zn2-C6_fun-type_DNA-bd_sf"/>
</dbReference>
<dbReference type="GO" id="GO:0008270">
    <property type="term" value="F:zinc ion binding"/>
    <property type="evidence" value="ECO:0007669"/>
    <property type="project" value="InterPro"/>
</dbReference>
<reference evidence="4" key="1">
    <citation type="journal article" date="2020" name="Stud. Mycol.">
        <title>101 Dothideomycetes genomes: a test case for predicting lifestyles and emergence of pathogens.</title>
        <authorList>
            <person name="Haridas S."/>
            <person name="Albert R."/>
            <person name="Binder M."/>
            <person name="Bloem J."/>
            <person name="Labutti K."/>
            <person name="Salamov A."/>
            <person name="Andreopoulos B."/>
            <person name="Baker S."/>
            <person name="Barry K."/>
            <person name="Bills G."/>
            <person name="Bluhm B."/>
            <person name="Cannon C."/>
            <person name="Castanera R."/>
            <person name="Culley D."/>
            <person name="Daum C."/>
            <person name="Ezra D."/>
            <person name="Gonzalez J."/>
            <person name="Henrissat B."/>
            <person name="Kuo A."/>
            <person name="Liang C."/>
            <person name="Lipzen A."/>
            <person name="Lutzoni F."/>
            <person name="Magnuson J."/>
            <person name="Mondo S."/>
            <person name="Nolan M."/>
            <person name="Ohm R."/>
            <person name="Pangilinan J."/>
            <person name="Park H.-J."/>
            <person name="Ramirez L."/>
            <person name="Alfaro M."/>
            <person name="Sun H."/>
            <person name="Tritt A."/>
            <person name="Yoshinaga Y."/>
            <person name="Zwiers L.-H."/>
            <person name="Turgeon B."/>
            <person name="Goodwin S."/>
            <person name="Spatafora J."/>
            <person name="Crous P."/>
            <person name="Grigoriev I."/>
        </authorList>
    </citation>
    <scope>NUCLEOTIDE SEQUENCE</scope>
    <source>
        <strain evidence="4">CBS 107.79</strain>
    </source>
</reference>
<evidence type="ECO:0000256" key="1">
    <source>
        <dbReference type="ARBA" id="ARBA00022723"/>
    </source>
</evidence>
<dbReference type="SUPFAM" id="SSF57701">
    <property type="entry name" value="Zn2/Cys6 DNA-binding domain"/>
    <property type="match status" value="1"/>
</dbReference>
<dbReference type="EMBL" id="ML976817">
    <property type="protein sequence ID" value="KAF1964027.1"/>
    <property type="molecule type" value="Genomic_DNA"/>
</dbReference>
<dbReference type="InterPro" id="IPR007219">
    <property type="entry name" value="XnlR_reg_dom"/>
</dbReference>
<dbReference type="Gene3D" id="4.10.240.10">
    <property type="entry name" value="Zn(2)-C6 fungal-type DNA-binding domain"/>
    <property type="match status" value="1"/>
</dbReference>
<dbReference type="Pfam" id="PF04082">
    <property type="entry name" value="Fungal_trans"/>
    <property type="match status" value="1"/>
</dbReference>
<dbReference type="PANTHER" id="PTHR31668">
    <property type="entry name" value="GLUCOSE TRANSPORT TRANSCRIPTION REGULATOR RGT1-RELATED-RELATED"/>
    <property type="match status" value="1"/>
</dbReference>
<dbReference type="Proteomes" id="UP000800036">
    <property type="component" value="Unassembled WGS sequence"/>
</dbReference>
<dbReference type="PROSITE" id="PS50048">
    <property type="entry name" value="ZN2_CY6_FUNGAL_2"/>
    <property type="match status" value="1"/>
</dbReference>
<keyword evidence="5" id="KW-1185">Reference proteome</keyword>
<keyword evidence="1" id="KW-0479">Metal-binding</keyword>
<evidence type="ECO:0000256" key="2">
    <source>
        <dbReference type="ARBA" id="ARBA00023242"/>
    </source>
</evidence>
<proteinExistence type="predicted"/>
<feature type="domain" description="Zn(2)-C6 fungal-type" evidence="3">
    <location>
        <begin position="15"/>
        <end position="45"/>
    </location>
</feature>
<dbReference type="OrthoDB" id="2283488at2759"/>
<dbReference type="GO" id="GO:0006351">
    <property type="term" value="P:DNA-templated transcription"/>
    <property type="evidence" value="ECO:0007669"/>
    <property type="project" value="InterPro"/>
</dbReference>
<dbReference type="Pfam" id="PF00172">
    <property type="entry name" value="Zn_clus"/>
    <property type="match status" value="1"/>
</dbReference>
<sequence length="530" mass="58634">MPPPGPAPDSHSHRACDRCRRKKAKCDSIDYSCTECCKAGDACTFDIPPGTRGPKGKPRRRGITDLRHVRNEAQQPQQSPIAASPLSPFLPPIRHTAVSLPHHLTVLERFALLASDIAQVCPFSTSLDAVVRECTDLFFQYIAPISMSVHEPSVRNTVNQALGTAPPGASPTLSAFSLLTAVCAKVCFFVPSNLFPIGSSLAETFLEASRSSFSSHADADLEDPCADSITIRLLHSNCLHTSAQTAVSWHVFGEAVRLVQRMHLHDEETYTPLSPIEAGMRRNAFWQVYIGDKSLAVLRSMPVSIHSYSFDESITTAYPLSDRDELNPGFNAGIQLWQYAADLLLRLRVIKSHQEPDVDAPHPSLTPADRAVLSQLYVRFATCLDDLSPQLLPESASSSGTSVISTHDRFAVQVADLHVTYHCLKMYLVRKLEEVSFFFWIGESHDMLVLRKTEIGRDMVRLLQVIPFWSLQINGEPCAEKIRLVATDLLAILQDPSPLATRARRDFAVLLDILSQLDSKASNALHRELP</sequence>
<dbReference type="AlphaFoldDB" id="A0A6A5USF9"/>
<dbReference type="CDD" id="cd12148">
    <property type="entry name" value="fungal_TF_MHR"/>
    <property type="match status" value="1"/>
</dbReference>
<name>A0A6A5USF9_9PLEO</name>
<dbReference type="SMART" id="SM00066">
    <property type="entry name" value="GAL4"/>
    <property type="match status" value="1"/>
</dbReference>
<dbReference type="InterPro" id="IPR001138">
    <property type="entry name" value="Zn2Cys6_DnaBD"/>
</dbReference>
<dbReference type="GO" id="GO:0000981">
    <property type="term" value="F:DNA-binding transcription factor activity, RNA polymerase II-specific"/>
    <property type="evidence" value="ECO:0007669"/>
    <property type="project" value="InterPro"/>
</dbReference>
<accession>A0A6A5USF9</accession>
<dbReference type="SMART" id="SM00906">
    <property type="entry name" value="Fungal_trans"/>
    <property type="match status" value="1"/>
</dbReference>
<dbReference type="CDD" id="cd00067">
    <property type="entry name" value="GAL4"/>
    <property type="match status" value="1"/>
</dbReference>
<protein>
    <recommendedName>
        <fullName evidence="3">Zn(2)-C6 fungal-type domain-containing protein</fullName>
    </recommendedName>
</protein>
<evidence type="ECO:0000313" key="5">
    <source>
        <dbReference type="Proteomes" id="UP000800036"/>
    </source>
</evidence>
<keyword evidence="2" id="KW-0539">Nucleus</keyword>
<organism evidence="4 5">
    <name type="scientific">Bimuria novae-zelandiae CBS 107.79</name>
    <dbReference type="NCBI Taxonomy" id="1447943"/>
    <lineage>
        <taxon>Eukaryota</taxon>
        <taxon>Fungi</taxon>
        <taxon>Dikarya</taxon>
        <taxon>Ascomycota</taxon>
        <taxon>Pezizomycotina</taxon>
        <taxon>Dothideomycetes</taxon>
        <taxon>Pleosporomycetidae</taxon>
        <taxon>Pleosporales</taxon>
        <taxon>Massarineae</taxon>
        <taxon>Didymosphaeriaceae</taxon>
        <taxon>Bimuria</taxon>
    </lineage>
</organism>
<dbReference type="GO" id="GO:0003677">
    <property type="term" value="F:DNA binding"/>
    <property type="evidence" value="ECO:0007669"/>
    <property type="project" value="InterPro"/>
</dbReference>